<dbReference type="GO" id="GO:0030246">
    <property type="term" value="F:carbohydrate binding"/>
    <property type="evidence" value="ECO:0007669"/>
    <property type="project" value="InterPro"/>
</dbReference>
<dbReference type="InterPro" id="IPR007123">
    <property type="entry name" value="Gelsolin-like_dom"/>
</dbReference>
<sequence>MTFSMRDLDQALQGCGQKSGIEIWRIESFKPVAVPKESHGKFFTGDSYIVLKTTSSRNGSLHHDIHYWLGKDSSQDEAGAVAVMTVELDSALGGRAVQYREVQGHETEKFLSYFKPCIIPQEGGVASGFNHVKPEEHQTRLYVCKGKHVVRVKEVPFARSTLNHEDVFILDTESKIFQFSGSNSSIQERAKALEVVQYIKDTYHDGKCDIAAVEDGRMMADAEAGEFWGLFGGFAPLPKKPAFKNDDTSAESDGIKLFSAEKGKTEPVEFETLEKELLDTNKCYILDCGLELFVWKGRSTSIDQRKSASEAAEEFFRSSDRPKSNLVSLMEGFETVMFRSKFDSWPATSTVAEPQQGRGKVAALLQRQGVNVQGLVKTSAASKDEPKPYIDGTGNLQVWRLNGEEKILLEAADQSKFYSGDCYIFQYSYPGEDREEHLVGTWLGKESVEEDRESAISMASKMVESMKFMPAQARIYEGKEPIQFFVIMQSFITFKGGRSDAFKKYIAENEVPDTTYDAEGVALFRVQGSGPENMQAIQIDAVSTGLNSSHCYILHGGSTVFTWCGNLTSSDDQALMERMLDLIKPNEHTRAHKEGSETDQFWELLGGKLEYPSQKIKKDGESDPHLFSCTFSNENLKATEIFNFVQDDLMTEDIFILDCHTEIFVWVGQQVDPKKKPQVLAIGEKFLKQDFLLENLASETPIYIVTEGNEPPFFTRFFTWDSSKSAMHGNSYQRKLALLTNKGKPLLDKPKRRVPVYSSRSSVPDKSQPRSRSMTFSPDRARVRGRSPAFNALAANFENINTRNQSTPPPMVSPLVRKLYPKSLAPDLTKLAPKSAAIAARTALFEQSRPTPQETPTSPGSSEATNEAEASKPTTEEESMSSIHEDSKEEDGEEDSNLPTFPYERLKIDAEDPPSDIDLTKREAYMTSADFKEKFEMTKISALSSMATERPPFELAKGLNGLDKIVLRESRSRSAEVYLYGAHVTSWKNENGEELLYLSSKAIFKPPKPIRGGIPLCFPQFSNLGALESHGFARNRFWEVDASPPPLPTNSASNAFVDLILRPTEDDLKTWPYNFEYRLRVALGSEGELTLTSRIRNTNSDGKPFTFTFAYHTYFSVSDISEVRVEGLETLDYLDNLKNRERFTEQGDAITFESEIDKIYLSTPTKIAILDHEKKRTFVVRKDGLADAVVWNPWDKKSKTISDLGDEDYKHMLCVEAAAVERPITLKPGEEWKGRLELSAVPSSYSSGQLDPRRVLE</sequence>
<evidence type="ECO:0000313" key="14">
    <source>
        <dbReference type="EMBL" id="CAA7062421.1"/>
    </source>
</evidence>
<comment type="catalytic activity">
    <reaction evidence="1">
        <text>alpha-D-glucose 6-phosphate = beta-D-glucose 6-phosphate</text>
        <dbReference type="Rhea" id="RHEA:16249"/>
        <dbReference type="ChEBI" id="CHEBI:58225"/>
        <dbReference type="ChEBI" id="CHEBI:58247"/>
        <dbReference type="EC" id="5.1.3.15"/>
    </reaction>
</comment>
<dbReference type="InterPro" id="IPR007122">
    <property type="entry name" value="Villin/Gelsolin"/>
</dbReference>
<dbReference type="AlphaFoldDB" id="A0A6D2L945"/>
<comment type="subcellular location">
    <subcellularLocation>
        <location evidence="2">Cytoplasm</location>
        <location evidence="2">Cytoskeleton</location>
    </subcellularLocation>
</comment>
<dbReference type="OrthoDB" id="6375767at2759"/>
<dbReference type="PANTHER" id="PTHR11977">
    <property type="entry name" value="VILLIN"/>
    <property type="match status" value="1"/>
</dbReference>
<dbReference type="PRINTS" id="PR00597">
    <property type="entry name" value="GELSOLIN"/>
</dbReference>
<dbReference type="EC" id="5.1.3.15" evidence="5"/>
<dbReference type="EMBL" id="CACVBM020001940">
    <property type="protein sequence ID" value="CAA7062421.1"/>
    <property type="molecule type" value="Genomic_DNA"/>
</dbReference>
<keyword evidence="15" id="KW-1185">Reference proteome</keyword>
<evidence type="ECO:0000256" key="4">
    <source>
        <dbReference type="ARBA" id="ARBA00008418"/>
    </source>
</evidence>
<dbReference type="Gene3D" id="2.70.98.10">
    <property type="match status" value="1"/>
</dbReference>
<dbReference type="Gene3D" id="1.10.950.10">
    <property type="entry name" value="Villin headpiece domain"/>
    <property type="match status" value="1"/>
</dbReference>
<dbReference type="FunFam" id="3.40.20.10:FF:000028">
    <property type="entry name" value="Villin-like 1"/>
    <property type="match status" value="1"/>
</dbReference>
<dbReference type="InterPro" id="IPR036180">
    <property type="entry name" value="Gelsolin-like_dom_sf"/>
</dbReference>
<feature type="domain" description="HP" evidence="13">
    <location>
        <begin position="895"/>
        <end position="960"/>
    </location>
</feature>
<evidence type="ECO:0000259" key="13">
    <source>
        <dbReference type="PROSITE" id="PS51089"/>
    </source>
</evidence>
<dbReference type="PROSITE" id="PS51089">
    <property type="entry name" value="HP"/>
    <property type="match status" value="1"/>
</dbReference>
<dbReference type="SUPFAM" id="SSF47050">
    <property type="entry name" value="VHP, Villin headpiece domain"/>
    <property type="match status" value="1"/>
</dbReference>
<dbReference type="InterPro" id="IPR029006">
    <property type="entry name" value="ADF-H/Gelsolin-like_dom_sf"/>
</dbReference>
<evidence type="ECO:0000256" key="12">
    <source>
        <dbReference type="SAM" id="MobiDB-lite"/>
    </source>
</evidence>
<keyword evidence="9" id="KW-0106">Calcium</keyword>
<gene>
    <name evidence="14" type="ORF">MERR_LOCUS49657</name>
</gene>
<dbReference type="GO" id="GO:0047938">
    <property type="term" value="F:glucose-6-phosphate 1-epimerase activity"/>
    <property type="evidence" value="ECO:0007669"/>
    <property type="project" value="UniProtKB-EC"/>
</dbReference>
<keyword evidence="11" id="KW-0206">Cytoskeleton</keyword>
<dbReference type="Gene3D" id="3.40.20.10">
    <property type="entry name" value="Severin"/>
    <property type="match status" value="6"/>
</dbReference>
<dbReference type="Proteomes" id="UP000467841">
    <property type="component" value="Unassembled WGS sequence"/>
</dbReference>
<evidence type="ECO:0000256" key="7">
    <source>
        <dbReference type="ARBA" id="ARBA00022490"/>
    </source>
</evidence>
<protein>
    <recommendedName>
        <fullName evidence="5">glucose-6-phosphate 1-epimerase</fullName>
        <ecNumber evidence="5">5.1.3.15</ecNumber>
    </recommendedName>
</protein>
<dbReference type="PANTHER" id="PTHR11977:SF103">
    <property type="entry name" value="VILLIN-5"/>
    <property type="match status" value="1"/>
</dbReference>
<evidence type="ECO:0000256" key="8">
    <source>
        <dbReference type="ARBA" id="ARBA00022737"/>
    </source>
</evidence>
<dbReference type="GO" id="GO:0005975">
    <property type="term" value="P:carbohydrate metabolic process"/>
    <property type="evidence" value="ECO:0007669"/>
    <property type="project" value="InterPro"/>
</dbReference>
<dbReference type="FunFam" id="3.40.20.10:FF:000038">
    <property type="entry name" value="Villin-like 1"/>
    <property type="match status" value="1"/>
</dbReference>
<dbReference type="InterPro" id="IPR036886">
    <property type="entry name" value="Villin_headpiece_dom_sf"/>
</dbReference>
<dbReference type="CDD" id="cd11288">
    <property type="entry name" value="gelsolin_S5_like"/>
    <property type="match status" value="1"/>
</dbReference>
<dbReference type="InterPro" id="IPR011013">
    <property type="entry name" value="Gal_mutarotase_sf_dom"/>
</dbReference>
<dbReference type="InterPro" id="IPR014718">
    <property type="entry name" value="GH-type_carb-bd"/>
</dbReference>
<dbReference type="GO" id="GO:0051693">
    <property type="term" value="P:actin filament capping"/>
    <property type="evidence" value="ECO:0007669"/>
    <property type="project" value="UniProtKB-KW"/>
</dbReference>
<comment type="similarity">
    <text evidence="3">Belongs to the glucose-6-phosphate 1-epimerase family.</text>
</comment>
<dbReference type="FunFam" id="3.40.20.10:FF:000033">
    <property type="entry name" value="Villin-4"/>
    <property type="match status" value="1"/>
</dbReference>
<dbReference type="CDD" id="cd11290">
    <property type="entry name" value="gelsolin_S1_like"/>
    <property type="match status" value="1"/>
</dbReference>
<comment type="caution">
    <text evidence="14">The sequence shown here is derived from an EMBL/GenBank/DDBJ whole genome shotgun (WGS) entry which is preliminary data.</text>
</comment>
<evidence type="ECO:0000256" key="11">
    <source>
        <dbReference type="ARBA" id="ARBA00023212"/>
    </source>
</evidence>
<accession>A0A6D2L945</accession>
<dbReference type="Pfam" id="PF00626">
    <property type="entry name" value="Gelsolin"/>
    <property type="match status" value="4"/>
</dbReference>
<dbReference type="CDD" id="cd11291">
    <property type="entry name" value="gelsolin_S6_like"/>
    <property type="match status" value="1"/>
</dbReference>
<feature type="compositionally biased region" description="Polar residues" evidence="12">
    <location>
        <begin position="848"/>
        <end position="865"/>
    </location>
</feature>
<evidence type="ECO:0000256" key="1">
    <source>
        <dbReference type="ARBA" id="ARBA00001096"/>
    </source>
</evidence>
<keyword evidence="6" id="KW-0117">Actin capping</keyword>
<dbReference type="SUPFAM" id="SSF82754">
    <property type="entry name" value="C-terminal, gelsolin-like domain of Sec23/24"/>
    <property type="match status" value="1"/>
</dbReference>
<name>A0A6D2L945_9BRAS</name>
<dbReference type="SUPFAM" id="SSF74650">
    <property type="entry name" value="Galactose mutarotase-like"/>
    <property type="match status" value="1"/>
</dbReference>
<feature type="region of interest" description="Disordered" evidence="12">
    <location>
        <begin position="845"/>
        <end position="915"/>
    </location>
</feature>
<dbReference type="SMART" id="SM00262">
    <property type="entry name" value="GEL"/>
    <property type="match status" value="6"/>
</dbReference>
<dbReference type="InterPro" id="IPR003128">
    <property type="entry name" value="Villin_headpiece"/>
</dbReference>
<dbReference type="GO" id="GO:0051015">
    <property type="term" value="F:actin filament binding"/>
    <property type="evidence" value="ECO:0007669"/>
    <property type="project" value="InterPro"/>
</dbReference>
<organism evidence="14 15">
    <name type="scientific">Microthlaspi erraticum</name>
    <dbReference type="NCBI Taxonomy" id="1685480"/>
    <lineage>
        <taxon>Eukaryota</taxon>
        <taxon>Viridiplantae</taxon>
        <taxon>Streptophyta</taxon>
        <taxon>Embryophyta</taxon>
        <taxon>Tracheophyta</taxon>
        <taxon>Spermatophyta</taxon>
        <taxon>Magnoliopsida</taxon>
        <taxon>eudicotyledons</taxon>
        <taxon>Gunneridae</taxon>
        <taxon>Pentapetalae</taxon>
        <taxon>rosids</taxon>
        <taxon>malvids</taxon>
        <taxon>Brassicales</taxon>
        <taxon>Brassicaceae</taxon>
        <taxon>Coluteocarpeae</taxon>
        <taxon>Microthlaspi</taxon>
    </lineage>
</organism>
<dbReference type="SUPFAM" id="SSF55753">
    <property type="entry name" value="Actin depolymerizing proteins"/>
    <property type="match status" value="5"/>
</dbReference>
<keyword evidence="7" id="KW-0963">Cytoplasm</keyword>
<evidence type="ECO:0000313" key="15">
    <source>
        <dbReference type="Proteomes" id="UP000467841"/>
    </source>
</evidence>
<reference evidence="14" key="1">
    <citation type="submission" date="2020-01" db="EMBL/GenBank/DDBJ databases">
        <authorList>
            <person name="Mishra B."/>
        </authorList>
    </citation>
    <scope>NUCLEOTIDE SEQUENCE [LARGE SCALE GENOMIC DNA]</scope>
</reference>
<evidence type="ECO:0000256" key="6">
    <source>
        <dbReference type="ARBA" id="ARBA00022467"/>
    </source>
</evidence>
<evidence type="ECO:0000256" key="5">
    <source>
        <dbReference type="ARBA" id="ARBA00012083"/>
    </source>
</evidence>
<dbReference type="Pfam" id="PF01263">
    <property type="entry name" value="Aldose_epim"/>
    <property type="match status" value="1"/>
</dbReference>
<dbReference type="GO" id="GO:0051014">
    <property type="term" value="P:actin filament severing"/>
    <property type="evidence" value="ECO:0007669"/>
    <property type="project" value="UniProtKB-ARBA"/>
</dbReference>
<dbReference type="CDD" id="cd11292">
    <property type="entry name" value="gelsolin_S3_like"/>
    <property type="match status" value="1"/>
</dbReference>
<dbReference type="InterPro" id="IPR025532">
    <property type="entry name" value="G6P_1-epimerase"/>
</dbReference>
<evidence type="ECO:0000256" key="9">
    <source>
        <dbReference type="ARBA" id="ARBA00022837"/>
    </source>
</evidence>
<dbReference type="FunFam" id="3.40.20.10:FF:000002">
    <property type="entry name" value="Gelsolin"/>
    <property type="match status" value="1"/>
</dbReference>
<keyword evidence="8" id="KW-0677">Repeat</keyword>
<dbReference type="CDD" id="cd11289">
    <property type="entry name" value="gelsolin_S2_like"/>
    <property type="match status" value="1"/>
</dbReference>
<feature type="region of interest" description="Disordered" evidence="12">
    <location>
        <begin position="748"/>
        <end position="784"/>
    </location>
</feature>
<dbReference type="FunFam" id="2.70.98.10:FF:000022">
    <property type="entry name" value="Glucose-6-phosphate 1-epimerase"/>
    <property type="match status" value="1"/>
</dbReference>
<evidence type="ECO:0000256" key="2">
    <source>
        <dbReference type="ARBA" id="ARBA00004245"/>
    </source>
</evidence>
<dbReference type="CDD" id="cd11293">
    <property type="entry name" value="gelsolin_S4_like"/>
    <property type="match status" value="1"/>
</dbReference>
<evidence type="ECO:0000256" key="3">
    <source>
        <dbReference type="ARBA" id="ARBA00005866"/>
    </source>
</evidence>
<dbReference type="GO" id="GO:0005856">
    <property type="term" value="C:cytoskeleton"/>
    <property type="evidence" value="ECO:0007669"/>
    <property type="project" value="UniProtKB-SubCell"/>
</dbReference>
<comment type="similarity">
    <text evidence="4">Belongs to the villin/gelsolin family.</text>
</comment>
<dbReference type="FunFam" id="3.40.20.10:FF:000001">
    <property type="entry name" value="Gelsolin"/>
    <property type="match status" value="1"/>
</dbReference>
<dbReference type="GO" id="GO:0007015">
    <property type="term" value="P:actin filament organization"/>
    <property type="evidence" value="ECO:0007669"/>
    <property type="project" value="UniProtKB-ARBA"/>
</dbReference>
<proteinExistence type="inferred from homology"/>
<feature type="compositionally biased region" description="Low complexity" evidence="12">
    <location>
        <begin position="755"/>
        <end position="764"/>
    </location>
</feature>
<keyword evidence="10" id="KW-0009">Actin-binding</keyword>
<evidence type="ECO:0000256" key="10">
    <source>
        <dbReference type="ARBA" id="ARBA00023203"/>
    </source>
</evidence>
<dbReference type="CDD" id="cd09020">
    <property type="entry name" value="D-hex-6-P-epi_like"/>
    <property type="match status" value="1"/>
</dbReference>
<dbReference type="InterPro" id="IPR008183">
    <property type="entry name" value="Aldose_1/G6P_1-epimerase"/>
</dbReference>